<dbReference type="Gene3D" id="4.10.60.10">
    <property type="entry name" value="Zinc finger, CCHC-type"/>
    <property type="match status" value="1"/>
</dbReference>
<sequence length="276" mass="32002">MIRLQNQSQQPLTNMPHAGVKNKIPTFNIMPDLSKSIDCFNGERGPRTANNWMQQIQNTALLHHWPDKITFQTANSHLDEAAKHRSSVFEESKIELWKKMCERIQCPKEVKEQVVIDLLSRDLSNFFMSRPHSDEDKLYRDILDYERVVYCRKLRTADKRDSKPIGWQFEKKNDKYTRSTESPIPATTKPNPTRCYNSNLPGHYVSDCTKPHRPRGSCFNCGSTEHFERNRLKKPIKVENTQPNTAAGGTTLLLEKEEIKSAYLVPIKLKFNIKAN</sequence>
<evidence type="ECO:0008006" key="3">
    <source>
        <dbReference type="Google" id="ProtNLM"/>
    </source>
</evidence>
<dbReference type="AlphaFoldDB" id="A0A8K0GBE4"/>
<comment type="caution">
    <text evidence="1">The sequence shown here is derived from an EMBL/GenBank/DDBJ whole genome shotgun (WGS) entry which is preliminary data.</text>
</comment>
<dbReference type="InterPro" id="IPR036875">
    <property type="entry name" value="Znf_CCHC_sf"/>
</dbReference>
<gene>
    <name evidence="1" type="ORF">ILUMI_12848</name>
</gene>
<dbReference type="EMBL" id="VTPC01008080">
    <property type="protein sequence ID" value="KAF2893324.1"/>
    <property type="molecule type" value="Genomic_DNA"/>
</dbReference>
<evidence type="ECO:0000313" key="1">
    <source>
        <dbReference type="EMBL" id="KAF2893324.1"/>
    </source>
</evidence>
<dbReference type="GO" id="GO:0003676">
    <property type="term" value="F:nucleic acid binding"/>
    <property type="evidence" value="ECO:0007669"/>
    <property type="project" value="InterPro"/>
</dbReference>
<dbReference type="SUPFAM" id="SSF57756">
    <property type="entry name" value="Retrovirus zinc finger-like domains"/>
    <property type="match status" value="1"/>
</dbReference>
<reference evidence="1" key="1">
    <citation type="submission" date="2019-08" db="EMBL/GenBank/DDBJ databases">
        <title>The genome of the North American firefly Photinus pyralis.</title>
        <authorList>
            <consortium name="Photinus pyralis genome working group"/>
            <person name="Fallon T.R."/>
            <person name="Sander Lower S.E."/>
            <person name="Weng J.-K."/>
        </authorList>
    </citation>
    <scope>NUCLEOTIDE SEQUENCE</scope>
    <source>
        <strain evidence="1">TRF0915ILg1</strain>
        <tissue evidence="1">Whole body</tissue>
    </source>
</reference>
<evidence type="ECO:0000313" key="2">
    <source>
        <dbReference type="Proteomes" id="UP000801492"/>
    </source>
</evidence>
<accession>A0A8K0GBE4</accession>
<protein>
    <recommendedName>
        <fullName evidence="3">CCHC-type domain-containing protein</fullName>
    </recommendedName>
</protein>
<name>A0A8K0GBE4_IGNLU</name>
<dbReference type="OrthoDB" id="6503602at2759"/>
<keyword evidence="2" id="KW-1185">Reference proteome</keyword>
<dbReference type="Proteomes" id="UP000801492">
    <property type="component" value="Unassembled WGS sequence"/>
</dbReference>
<proteinExistence type="predicted"/>
<dbReference type="GO" id="GO:0008270">
    <property type="term" value="F:zinc ion binding"/>
    <property type="evidence" value="ECO:0007669"/>
    <property type="project" value="InterPro"/>
</dbReference>
<organism evidence="1 2">
    <name type="scientific">Ignelater luminosus</name>
    <name type="common">Cucubano</name>
    <name type="synonym">Pyrophorus luminosus</name>
    <dbReference type="NCBI Taxonomy" id="2038154"/>
    <lineage>
        <taxon>Eukaryota</taxon>
        <taxon>Metazoa</taxon>
        <taxon>Ecdysozoa</taxon>
        <taxon>Arthropoda</taxon>
        <taxon>Hexapoda</taxon>
        <taxon>Insecta</taxon>
        <taxon>Pterygota</taxon>
        <taxon>Neoptera</taxon>
        <taxon>Endopterygota</taxon>
        <taxon>Coleoptera</taxon>
        <taxon>Polyphaga</taxon>
        <taxon>Elateriformia</taxon>
        <taxon>Elateroidea</taxon>
        <taxon>Elateridae</taxon>
        <taxon>Agrypninae</taxon>
        <taxon>Pyrophorini</taxon>
        <taxon>Ignelater</taxon>
    </lineage>
</organism>